<evidence type="ECO:0000313" key="1">
    <source>
        <dbReference type="EMBL" id="MFC7081641.1"/>
    </source>
</evidence>
<reference evidence="1 2" key="1">
    <citation type="journal article" date="2019" name="Int. J. Syst. Evol. Microbiol.">
        <title>The Global Catalogue of Microorganisms (GCM) 10K type strain sequencing project: providing services to taxonomists for standard genome sequencing and annotation.</title>
        <authorList>
            <consortium name="The Broad Institute Genomics Platform"/>
            <consortium name="The Broad Institute Genome Sequencing Center for Infectious Disease"/>
            <person name="Wu L."/>
            <person name="Ma J."/>
        </authorList>
    </citation>
    <scope>NUCLEOTIDE SEQUENCE [LARGE SCALE GENOMIC DNA]</scope>
    <source>
        <strain evidence="1 2">DT72</strain>
    </source>
</reference>
<name>A0ABD5WM95_9EURY</name>
<dbReference type="EMBL" id="JBHSZH010000005">
    <property type="protein sequence ID" value="MFC7081641.1"/>
    <property type="molecule type" value="Genomic_DNA"/>
</dbReference>
<sequence>MQETLAENGIDEPEPDEWYPQQAYLDAFESIVDSVGSRTVTNVGKKIPENADWPPGIDSVAGGLESINEAYQMNHRNGDIGYYAFEKEGDSEGKVFCKNPYPCDFDRGIVTAVVEEFSPEDALVGVEEVSDQCRASGGNECIYQVSW</sequence>
<protein>
    <recommendedName>
        <fullName evidence="3">4-vinyl reductase 4VR domain-containing protein</fullName>
    </recommendedName>
</protein>
<proteinExistence type="predicted"/>
<gene>
    <name evidence="1" type="ORF">ACFQJ6_17600</name>
</gene>
<evidence type="ECO:0000313" key="2">
    <source>
        <dbReference type="Proteomes" id="UP001596407"/>
    </source>
</evidence>
<dbReference type="AlphaFoldDB" id="A0ABD5WM95"/>
<comment type="caution">
    <text evidence="1">The sequence shown here is derived from an EMBL/GenBank/DDBJ whole genome shotgun (WGS) entry which is preliminary data.</text>
</comment>
<dbReference type="RefSeq" id="WP_382210105.1">
    <property type="nucleotide sequence ID" value="NZ_JBHSZH010000005.1"/>
</dbReference>
<evidence type="ECO:0008006" key="3">
    <source>
        <dbReference type="Google" id="ProtNLM"/>
    </source>
</evidence>
<accession>A0ABD5WM95</accession>
<keyword evidence="2" id="KW-1185">Reference proteome</keyword>
<dbReference type="Proteomes" id="UP001596407">
    <property type="component" value="Unassembled WGS sequence"/>
</dbReference>
<organism evidence="1 2">
    <name type="scientific">Halorussus caseinilyticus</name>
    <dbReference type="NCBI Taxonomy" id="3034025"/>
    <lineage>
        <taxon>Archaea</taxon>
        <taxon>Methanobacteriati</taxon>
        <taxon>Methanobacteriota</taxon>
        <taxon>Stenosarchaea group</taxon>
        <taxon>Halobacteria</taxon>
        <taxon>Halobacteriales</taxon>
        <taxon>Haladaptataceae</taxon>
        <taxon>Halorussus</taxon>
    </lineage>
</organism>